<dbReference type="EMBL" id="QOCV01000004">
    <property type="protein sequence ID" value="RHW54958.1"/>
    <property type="molecule type" value="Genomic_DNA"/>
</dbReference>
<gene>
    <name evidence="2" type="ORF">DS835_02265</name>
    <name evidence="3" type="ORF">SAMN04487792_0515</name>
</gene>
<organism evidence="3 4">
    <name type="scientific">Lactobacillus bombicola</name>
    <dbReference type="NCBI Taxonomy" id="1505723"/>
    <lineage>
        <taxon>Bacteria</taxon>
        <taxon>Bacillati</taxon>
        <taxon>Bacillota</taxon>
        <taxon>Bacilli</taxon>
        <taxon>Lactobacillales</taxon>
        <taxon>Lactobacillaceae</taxon>
        <taxon>Lactobacillus</taxon>
    </lineage>
</organism>
<evidence type="ECO:0000259" key="1">
    <source>
        <dbReference type="PROSITE" id="PS51094"/>
    </source>
</evidence>
<protein>
    <submittedName>
        <fullName evidence="2">PTS sugar transporter subunit IIA</fullName>
    </submittedName>
    <submittedName>
        <fullName evidence="3">PTS system, galactitol-specific IIA component</fullName>
    </submittedName>
</protein>
<evidence type="ECO:0000313" key="4">
    <source>
        <dbReference type="Proteomes" id="UP000199599"/>
    </source>
</evidence>
<dbReference type="Pfam" id="PF00359">
    <property type="entry name" value="PTS_EIIA_2"/>
    <property type="match status" value="1"/>
</dbReference>
<dbReference type="Proteomes" id="UP000265862">
    <property type="component" value="Unassembled WGS sequence"/>
</dbReference>
<dbReference type="Proteomes" id="UP000199599">
    <property type="component" value="Unassembled WGS sequence"/>
</dbReference>
<evidence type="ECO:0000313" key="5">
    <source>
        <dbReference type="Proteomes" id="UP000265862"/>
    </source>
</evidence>
<dbReference type="InterPro" id="IPR002178">
    <property type="entry name" value="PTS_EIIA_type-2_dom"/>
</dbReference>
<name>A0A1I1RQP4_9LACO</name>
<dbReference type="Gene3D" id="3.40.930.10">
    <property type="entry name" value="Mannitol-specific EII, Chain A"/>
    <property type="match status" value="1"/>
</dbReference>
<reference evidence="4" key="1">
    <citation type="submission" date="2016-10" db="EMBL/GenBank/DDBJ databases">
        <authorList>
            <person name="Varghese N."/>
            <person name="Submissions S."/>
        </authorList>
    </citation>
    <scope>NUCLEOTIDE SEQUENCE [LARGE SCALE GENOMIC DNA]</scope>
    <source>
        <strain evidence="4">R-53102</strain>
    </source>
</reference>
<dbReference type="RefSeq" id="WP_090092487.1">
    <property type="nucleotide sequence ID" value="NZ_CBCRVU010000002.1"/>
</dbReference>
<dbReference type="CDD" id="cd00211">
    <property type="entry name" value="PTS_IIA_fru"/>
    <property type="match status" value="1"/>
</dbReference>
<dbReference type="AlphaFoldDB" id="A0A1I1RQP4"/>
<dbReference type="InterPro" id="IPR051541">
    <property type="entry name" value="PTS_SugarTrans_NitroReg"/>
</dbReference>
<dbReference type="PANTHER" id="PTHR47738">
    <property type="entry name" value="PTS SYSTEM FRUCTOSE-LIKE EIIA COMPONENT-RELATED"/>
    <property type="match status" value="1"/>
</dbReference>
<dbReference type="EMBL" id="FOMN01000002">
    <property type="protein sequence ID" value="SFD36644.1"/>
    <property type="molecule type" value="Genomic_DNA"/>
</dbReference>
<feature type="domain" description="PTS EIIA type-2" evidence="1">
    <location>
        <begin position="2"/>
        <end position="149"/>
    </location>
</feature>
<sequence>MKILEPDLVFAHVKATSSDEIIHYLAQKLQNKGKVKISFEQAVKKRELLHPTGLPSGEIAVAIPHTDVDYVNEAAITFATLAQPIEFHNMAITDEILRVQIVVMLALKNPHSQVEMLQKLMALFQDQKLLKQLKGITSSQKLYQVISEHI</sequence>
<reference evidence="2 5" key="3">
    <citation type="submission" date="2018-07" db="EMBL/GenBank/DDBJ databases">
        <title>Genome sequences of six Lactobacillus spp. isolated from bumble bee guts.</title>
        <authorList>
            <person name="Motta E.V.S."/>
            <person name="Moran N.A."/>
        </authorList>
    </citation>
    <scope>NUCLEOTIDE SEQUENCE [LARGE SCALE GENOMIC DNA]</scope>
    <source>
        <strain evidence="2 5">OCC3</strain>
    </source>
</reference>
<dbReference type="PANTHER" id="PTHR47738:SF3">
    <property type="entry name" value="PHOSPHOTRANSFERASE SYSTEM MANNITOL_FRUCTOSE-SPECIFIC IIA DOMAIN CONTAINING PROTEIN"/>
    <property type="match status" value="1"/>
</dbReference>
<accession>A0A1I1RQP4</accession>
<evidence type="ECO:0000313" key="2">
    <source>
        <dbReference type="EMBL" id="RHW54958.1"/>
    </source>
</evidence>
<reference evidence="3" key="2">
    <citation type="submission" date="2016-10" db="EMBL/GenBank/DDBJ databases">
        <authorList>
            <person name="de Groot N.N."/>
        </authorList>
    </citation>
    <scope>NUCLEOTIDE SEQUENCE [LARGE SCALE GENOMIC DNA]</scope>
    <source>
        <strain evidence="3">R-53102</strain>
    </source>
</reference>
<dbReference type="PROSITE" id="PS51094">
    <property type="entry name" value="PTS_EIIA_TYPE_2"/>
    <property type="match status" value="1"/>
</dbReference>
<evidence type="ECO:0000313" key="3">
    <source>
        <dbReference type="EMBL" id="SFD36644.1"/>
    </source>
</evidence>
<keyword evidence="2" id="KW-0813">Transport</keyword>
<proteinExistence type="predicted"/>
<dbReference type="SUPFAM" id="SSF55804">
    <property type="entry name" value="Phoshotransferase/anion transport protein"/>
    <property type="match status" value="1"/>
</dbReference>
<keyword evidence="2" id="KW-0762">Sugar transport</keyword>
<dbReference type="STRING" id="1505723.SAMN04487792_0515"/>
<dbReference type="InterPro" id="IPR016152">
    <property type="entry name" value="PTrfase/Anion_transptr"/>
</dbReference>